<proteinExistence type="inferred from homology"/>
<evidence type="ECO:0000256" key="1">
    <source>
        <dbReference type="ARBA" id="ARBA00004651"/>
    </source>
</evidence>
<protein>
    <submittedName>
        <fullName evidence="8">Oligosaccharide flippase family protein</fullName>
    </submittedName>
</protein>
<dbReference type="GO" id="GO:0005886">
    <property type="term" value="C:plasma membrane"/>
    <property type="evidence" value="ECO:0007669"/>
    <property type="project" value="UniProtKB-SubCell"/>
</dbReference>
<keyword evidence="9" id="KW-1185">Reference proteome</keyword>
<organism evidence="8 9">
    <name type="scientific">Ponticoccus litoralis</name>
    <dbReference type="NCBI Taxonomy" id="422297"/>
    <lineage>
        <taxon>Bacteria</taxon>
        <taxon>Pseudomonadati</taxon>
        <taxon>Pseudomonadota</taxon>
        <taxon>Alphaproteobacteria</taxon>
        <taxon>Rhodobacterales</taxon>
        <taxon>Roseobacteraceae</taxon>
        <taxon>Ponticoccus</taxon>
    </lineage>
</organism>
<feature type="transmembrane region" description="Helical" evidence="7">
    <location>
        <begin position="378"/>
        <end position="397"/>
    </location>
</feature>
<dbReference type="PANTHER" id="PTHR30250:SF10">
    <property type="entry name" value="LIPOPOLYSACCHARIDE BIOSYNTHESIS PROTEIN WZXC"/>
    <property type="match status" value="1"/>
</dbReference>
<feature type="transmembrane region" description="Helical" evidence="7">
    <location>
        <begin position="354"/>
        <end position="372"/>
    </location>
</feature>
<sequence length="408" mass="42591">MSRANALFGQLMAYGASEIATKLSRLGVVIAVARTLDLAEIGLAAAALATGDLLKSLTENGVGQRIIAAPAETLEATCKRAHRLNWIWCSGLFTVQAALALILWLATGNAMLAALVLVLAGEYLFMPGGLVHCGLALRAGKLKRTAAIAGTQAVTANLLSVGLAVLWPSAIALVLPRLLTAPFWLWAMRRLHPWRPDPQAGLAPTADFLRFGGPVLGTEVIRTARLHGDKLVVGALLGPELLGAYFMAFNAGLSLATSFSAAFAAVLFPTLCRASCRTTALRDGLRLSLSLIAPAVVAQALLAPWYVPLLLGAQHADLATPVAILCLVAIPTMIWTATAGWLRAEGRTGAELRGTAILTGTLLAGTACAAPFGLEALAWTHLATACGVMLALSRPALSLSYPQVFKKA</sequence>
<accession>A0AAW9SHE4</accession>
<evidence type="ECO:0000313" key="8">
    <source>
        <dbReference type="EMBL" id="MEN9059697.1"/>
    </source>
</evidence>
<keyword evidence="3" id="KW-1003">Cell membrane</keyword>
<evidence type="ECO:0000256" key="6">
    <source>
        <dbReference type="ARBA" id="ARBA00023136"/>
    </source>
</evidence>
<evidence type="ECO:0000256" key="5">
    <source>
        <dbReference type="ARBA" id="ARBA00022989"/>
    </source>
</evidence>
<evidence type="ECO:0000256" key="2">
    <source>
        <dbReference type="ARBA" id="ARBA00007430"/>
    </source>
</evidence>
<evidence type="ECO:0000256" key="7">
    <source>
        <dbReference type="SAM" id="Phobius"/>
    </source>
</evidence>
<comment type="similarity">
    <text evidence="2">Belongs to the polysaccharide synthase family.</text>
</comment>
<evidence type="ECO:0000313" key="9">
    <source>
        <dbReference type="Proteomes" id="UP001428774"/>
    </source>
</evidence>
<dbReference type="Proteomes" id="UP001428774">
    <property type="component" value="Unassembled WGS sequence"/>
</dbReference>
<dbReference type="PANTHER" id="PTHR30250">
    <property type="entry name" value="PST FAMILY PREDICTED COLANIC ACID TRANSPORTER"/>
    <property type="match status" value="1"/>
</dbReference>
<feature type="transmembrane region" description="Helical" evidence="7">
    <location>
        <begin position="112"/>
        <end position="137"/>
    </location>
</feature>
<feature type="transmembrane region" description="Helical" evidence="7">
    <location>
        <begin position="289"/>
        <end position="307"/>
    </location>
</feature>
<evidence type="ECO:0000256" key="4">
    <source>
        <dbReference type="ARBA" id="ARBA00022692"/>
    </source>
</evidence>
<dbReference type="InterPro" id="IPR050833">
    <property type="entry name" value="Poly_Biosynth_Transport"/>
</dbReference>
<reference evidence="8 9" key="1">
    <citation type="submission" date="2024-05" db="EMBL/GenBank/DDBJ databases">
        <title>Genome sequence of Ponticoccus litoralis KCCM 90028.</title>
        <authorList>
            <person name="Kim J.M."/>
            <person name="Lee J.K."/>
            <person name="Choi B.J."/>
            <person name="Bayburt H."/>
            <person name="Baek J.H."/>
            <person name="Jeon C.O."/>
        </authorList>
    </citation>
    <scope>NUCLEOTIDE SEQUENCE [LARGE SCALE GENOMIC DNA]</scope>
    <source>
        <strain evidence="8 9">KCCM 90028</strain>
    </source>
</reference>
<feature type="transmembrane region" description="Helical" evidence="7">
    <location>
        <begin position="158"/>
        <end position="179"/>
    </location>
</feature>
<keyword evidence="4 7" id="KW-0812">Transmembrane</keyword>
<keyword evidence="6 7" id="KW-0472">Membrane</keyword>
<comment type="subcellular location">
    <subcellularLocation>
        <location evidence="1">Cell membrane</location>
        <topology evidence="1">Multi-pass membrane protein</topology>
    </subcellularLocation>
</comment>
<feature type="transmembrane region" description="Helical" evidence="7">
    <location>
        <begin position="86"/>
        <end position="106"/>
    </location>
</feature>
<dbReference type="Pfam" id="PF13440">
    <property type="entry name" value="Polysacc_synt_3"/>
    <property type="match status" value="1"/>
</dbReference>
<feature type="transmembrane region" description="Helical" evidence="7">
    <location>
        <begin position="319"/>
        <end position="342"/>
    </location>
</feature>
<name>A0AAW9SHE4_9RHOB</name>
<dbReference type="AlphaFoldDB" id="A0AAW9SHE4"/>
<feature type="transmembrane region" description="Helical" evidence="7">
    <location>
        <begin position="244"/>
        <end position="268"/>
    </location>
</feature>
<gene>
    <name evidence="8" type="ORF">ABFB10_00255</name>
</gene>
<dbReference type="EMBL" id="JBDNCH010000001">
    <property type="protein sequence ID" value="MEN9059697.1"/>
    <property type="molecule type" value="Genomic_DNA"/>
</dbReference>
<dbReference type="RefSeq" id="WP_347164844.1">
    <property type="nucleotide sequence ID" value="NZ_JBDNCH010000001.1"/>
</dbReference>
<comment type="caution">
    <text evidence="8">The sequence shown here is derived from an EMBL/GenBank/DDBJ whole genome shotgun (WGS) entry which is preliminary data.</text>
</comment>
<evidence type="ECO:0000256" key="3">
    <source>
        <dbReference type="ARBA" id="ARBA00022475"/>
    </source>
</evidence>
<keyword evidence="5 7" id="KW-1133">Transmembrane helix</keyword>